<gene>
    <name evidence="5" type="ORF">L0C25_02330</name>
</gene>
<feature type="domain" description="Carboxyltransferase" evidence="4">
    <location>
        <begin position="3"/>
        <end position="195"/>
    </location>
</feature>
<dbReference type="SMART" id="SM00796">
    <property type="entry name" value="AHS1"/>
    <property type="match status" value="1"/>
</dbReference>
<sequence length="207" mass="22018">MTPPLLPYGDRALLAEFDDIAEVIAWSDALRAAEVDEVDDVVPAARTVLVVGRSGVDQAALARRLQAVEPVAGADEGRIAPPTVEIPVRYDGPDLADVAELTGLSQREVVRAHTQTPWRVAFGGFAPGFAYLGGGDSALRVARRDEARTTVPAGSVGLAGEFSGIYPRSSPGGWQLIGTTDEVLWDLDRDPPALLMPGCVVRFTEEQ</sequence>
<dbReference type="Gene3D" id="2.40.100.10">
    <property type="entry name" value="Cyclophilin-like"/>
    <property type="match status" value="1"/>
</dbReference>
<dbReference type="InterPro" id="IPR029000">
    <property type="entry name" value="Cyclophilin-like_dom_sf"/>
</dbReference>
<dbReference type="AlphaFoldDB" id="A0AA46TIP9"/>
<evidence type="ECO:0000256" key="1">
    <source>
        <dbReference type="ARBA" id="ARBA00022741"/>
    </source>
</evidence>
<dbReference type="SUPFAM" id="SSF50891">
    <property type="entry name" value="Cyclophilin-like"/>
    <property type="match status" value="1"/>
</dbReference>
<keyword evidence="6" id="KW-1185">Reference proteome</keyword>
<evidence type="ECO:0000313" key="6">
    <source>
        <dbReference type="Proteomes" id="UP001164390"/>
    </source>
</evidence>
<dbReference type="KEGG" id="sgrg:L0C25_02330"/>
<dbReference type="GO" id="GO:0016787">
    <property type="term" value="F:hydrolase activity"/>
    <property type="evidence" value="ECO:0007669"/>
    <property type="project" value="UniProtKB-KW"/>
</dbReference>
<dbReference type="SUPFAM" id="SSF160467">
    <property type="entry name" value="PH0987 N-terminal domain-like"/>
    <property type="match status" value="1"/>
</dbReference>
<dbReference type="Proteomes" id="UP001164390">
    <property type="component" value="Chromosome"/>
</dbReference>
<evidence type="ECO:0000259" key="4">
    <source>
        <dbReference type="SMART" id="SM00796"/>
    </source>
</evidence>
<keyword evidence="2 5" id="KW-0378">Hydrolase</keyword>
<dbReference type="EMBL" id="CP094970">
    <property type="protein sequence ID" value="UYM05931.1"/>
    <property type="molecule type" value="Genomic_DNA"/>
</dbReference>
<keyword evidence="1" id="KW-0547">Nucleotide-binding</keyword>
<dbReference type="PANTHER" id="PTHR34698">
    <property type="entry name" value="5-OXOPROLINASE SUBUNIT B"/>
    <property type="match status" value="1"/>
</dbReference>
<evidence type="ECO:0000313" key="5">
    <source>
        <dbReference type="EMBL" id="UYM05931.1"/>
    </source>
</evidence>
<dbReference type="Gene3D" id="3.30.1360.40">
    <property type="match status" value="1"/>
</dbReference>
<name>A0AA46TIP9_9ACTN</name>
<evidence type="ECO:0000256" key="3">
    <source>
        <dbReference type="ARBA" id="ARBA00022840"/>
    </source>
</evidence>
<protein>
    <submittedName>
        <fullName evidence="5">Allophanate hydrolase subunit 1</fullName>
    </submittedName>
</protein>
<accession>A0AA46TIP9</accession>
<dbReference type="GO" id="GO:0005524">
    <property type="term" value="F:ATP binding"/>
    <property type="evidence" value="ECO:0007669"/>
    <property type="project" value="UniProtKB-KW"/>
</dbReference>
<keyword evidence="3" id="KW-0067">ATP-binding</keyword>
<evidence type="ECO:0000256" key="2">
    <source>
        <dbReference type="ARBA" id="ARBA00022801"/>
    </source>
</evidence>
<dbReference type="InterPro" id="IPR010016">
    <property type="entry name" value="PxpB"/>
</dbReference>
<dbReference type="PANTHER" id="PTHR34698:SF2">
    <property type="entry name" value="5-OXOPROLINASE SUBUNIT B"/>
    <property type="match status" value="1"/>
</dbReference>
<organism evidence="5 6">
    <name type="scientific">Solicola gregarius</name>
    <dbReference type="NCBI Taxonomy" id="2908642"/>
    <lineage>
        <taxon>Bacteria</taxon>
        <taxon>Bacillati</taxon>
        <taxon>Actinomycetota</taxon>
        <taxon>Actinomycetes</taxon>
        <taxon>Propionibacteriales</taxon>
        <taxon>Nocardioidaceae</taxon>
        <taxon>Solicola</taxon>
    </lineage>
</organism>
<proteinExistence type="predicted"/>
<dbReference type="Pfam" id="PF02682">
    <property type="entry name" value="CT_C_D"/>
    <property type="match status" value="1"/>
</dbReference>
<dbReference type="RefSeq" id="WP_271634777.1">
    <property type="nucleotide sequence ID" value="NZ_CP094970.1"/>
</dbReference>
<reference evidence="5" key="1">
    <citation type="submission" date="2022-01" db="EMBL/GenBank/DDBJ databases">
        <title>Nocardioidaceae gen. sp. A5X3R13.</title>
        <authorList>
            <person name="Lopez Marin M.A."/>
            <person name="Uhlik O."/>
        </authorList>
    </citation>
    <scope>NUCLEOTIDE SEQUENCE</scope>
    <source>
        <strain evidence="5">A5X3R13</strain>
    </source>
</reference>
<dbReference type="InterPro" id="IPR003833">
    <property type="entry name" value="CT_C_D"/>
</dbReference>